<feature type="domain" description="INO80 complex subunit B-like conserved region" evidence="2">
    <location>
        <begin position="628"/>
        <end position="713"/>
    </location>
</feature>
<feature type="compositionally biased region" description="Polar residues" evidence="1">
    <location>
        <begin position="43"/>
        <end position="66"/>
    </location>
</feature>
<evidence type="ECO:0000313" key="4">
    <source>
        <dbReference type="Proteomes" id="UP000825935"/>
    </source>
</evidence>
<feature type="compositionally biased region" description="Basic and acidic residues" evidence="1">
    <location>
        <begin position="82"/>
        <end position="100"/>
    </location>
</feature>
<feature type="compositionally biased region" description="Basic and acidic residues" evidence="1">
    <location>
        <begin position="299"/>
        <end position="313"/>
    </location>
</feature>
<dbReference type="OrthoDB" id="2021186at2759"/>
<accession>A0A8T2TXU5</accession>
<dbReference type="PANTHER" id="PTHR21561">
    <property type="entry name" value="INO80 COMPLEX SUBUNIT B"/>
    <property type="match status" value="1"/>
</dbReference>
<dbReference type="CDD" id="cd23021">
    <property type="entry name" value="zf-HIT_IN80B"/>
    <property type="match status" value="1"/>
</dbReference>
<feature type="region of interest" description="Disordered" evidence="1">
    <location>
        <begin position="1"/>
        <end position="450"/>
    </location>
</feature>
<feature type="compositionally biased region" description="Basic and acidic residues" evidence="1">
    <location>
        <begin position="112"/>
        <end position="164"/>
    </location>
</feature>
<dbReference type="Pfam" id="PF04795">
    <property type="entry name" value="PAPA-1"/>
    <property type="match status" value="1"/>
</dbReference>
<dbReference type="GO" id="GO:0006338">
    <property type="term" value="P:chromatin remodeling"/>
    <property type="evidence" value="ECO:0007669"/>
    <property type="project" value="InterPro"/>
</dbReference>
<reference evidence="3" key="1">
    <citation type="submission" date="2021-08" db="EMBL/GenBank/DDBJ databases">
        <title>WGS assembly of Ceratopteris richardii.</title>
        <authorList>
            <person name="Marchant D.B."/>
            <person name="Chen G."/>
            <person name="Jenkins J."/>
            <person name="Shu S."/>
            <person name="Leebens-Mack J."/>
            <person name="Grimwood J."/>
            <person name="Schmutz J."/>
            <person name="Soltis P."/>
            <person name="Soltis D."/>
            <person name="Chen Z.-H."/>
        </authorList>
    </citation>
    <scope>NUCLEOTIDE SEQUENCE</scope>
    <source>
        <strain evidence="3">Whitten #5841</strain>
        <tissue evidence="3">Leaf</tissue>
    </source>
</reference>
<dbReference type="AlphaFoldDB" id="A0A8T2TXU5"/>
<evidence type="ECO:0000313" key="3">
    <source>
        <dbReference type="EMBL" id="KAH7428581.1"/>
    </source>
</evidence>
<dbReference type="Pfam" id="PF04438">
    <property type="entry name" value="zf-HIT"/>
    <property type="match status" value="1"/>
</dbReference>
<feature type="compositionally biased region" description="Basic and acidic residues" evidence="1">
    <location>
        <begin position="515"/>
        <end position="529"/>
    </location>
</feature>
<feature type="compositionally biased region" description="Basic residues" evidence="1">
    <location>
        <begin position="21"/>
        <end position="33"/>
    </location>
</feature>
<sequence>MDGIMDLQDASPLEISTVGVRKPRSGSVRKPRSGAHAVVTFDQEPTVSPLSGSPGKLNSWNEGSRFSSRDSDPMQAYFGDPVSERSSHAEKVKETLKESVDIWGHGYPNRMAEGEQRTELRMFQRRERKRDDDKTHNRDTSRPSSKSWKDYDASDRNFGRDDARWSGGSSYEVSKKPKDSMERPDKSWRERDSSEKRHKDGFHRERDDHGVNSSWHKSKGLHDRERNEYSHQNRDHRDRGDPSHPTHKDWKAKGYPRDKDYERGDRVHDSKDGSHKSRSVNANADAPERHSSHQVYTSKSDRSSHNHDCESPSHHRHLSSGRSSQVDQAHVENSSWNKNSSHHSSRGPDKSVDASNAVPGGDSRSIPKLKLKVGGITHTLNSEGRRQSEGGDSVARTSHQSGTSHKKRMSSAPEPNRRRQRLILQDDSDEDDDIPSSGKERTHASDEDGFLAYLAEEPVYHRGSGGIAHEGNQLSQGVRKSSRVPKKRVFDGDDDVEAEPKKKRKKKAELDSDEDLYRIEEDELEHGFAEEEEEELEMANDKMKLNKRRRKSLDVDLSVNDDRRVGLGAGKLGIPGESKGGVPLTARQRALQSSKEGLADVNSSFVEFPEGLTHSAPKKPKEVLTAAERQLKKEEAAQKRRQQVEKAAKEIQAVAIQKILCQDSQRKKREGKLQKQREEMEQEKKAAANAPASNSIRWVLGPNGNLVSFSQDLELPKIFSGPLSYPGERERCAGPSCTNAYKYRDSKTLLPLCSLQCYRAVQKKPSEPGLAH</sequence>
<dbReference type="InterPro" id="IPR007529">
    <property type="entry name" value="Znf_HIT"/>
</dbReference>
<feature type="compositionally biased region" description="Basic and acidic residues" evidence="1">
    <location>
        <begin position="173"/>
        <end position="210"/>
    </location>
</feature>
<feature type="compositionally biased region" description="Basic and acidic residues" evidence="1">
    <location>
        <begin position="220"/>
        <end position="275"/>
    </location>
</feature>
<dbReference type="InterPro" id="IPR006880">
    <property type="entry name" value="INO80B_C"/>
</dbReference>
<gene>
    <name evidence="3" type="ORF">KP509_09G007600</name>
</gene>
<feature type="compositionally biased region" description="Basic and acidic residues" evidence="1">
    <location>
        <begin position="671"/>
        <end position="686"/>
    </location>
</feature>
<evidence type="ECO:0000259" key="2">
    <source>
        <dbReference type="SMART" id="SM01406"/>
    </source>
</evidence>
<proteinExistence type="predicted"/>
<dbReference type="Proteomes" id="UP000825935">
    <property type="component" value="Chromosome 9"/>
</dbReference>
<protein>
    <recommendedName>
        <fullName evidence="2">INO80 complex subunit B-like conserved region domain-containing protein</fullName>
    </recommendedName>
</protein>
<dbReference type="InterPro" id="IPR029523">
    <property type="entry name" value="INO80B/Ies2"/>
</dbReference>
<feature type="region of interest" description="Disordered" evidence="1">
    <location>
        <begin position="462"/>
        <end position="551"/>
    </location>
</feature>
<dbReference type="OMA" id="QPRSTIK"/>
<evidence type="ECO:0000256" key="1">
    <source>
        <dbReference type="SAM" id="MobiDB-lite"/>
    </source>
</evidence>
<keyword evidence="4" id="KW-1185">Reference proteome</keyword>
<organism evidence="3 4">
    <name type="scientific">Ceratopteris richardii</name>
    <name type="common">Triangle waterfern</name>
    <dbReference type="NCBI Taxonomy" id="49495"/>
    <lineage>
        <taxon>Eukaryota</taxon>
        <taxon>Viridiplantae</taxon>
        <taxon>Streptophyta</taxon>
        <taxon>Embryophyta</taxon>
        <taxon>Tracheophyta</taxon>
        <taxon>Polypodiopsida</taxon>
        <taxon>Polypodiidae</taxon>
        <taxon>Polypodiales</taxon>
        <taxon>Pteridineae</taxon>
        <taxon>Pteridaceae</taxon>
        <taxon>Parkerioideae</taxon>
        <taxon>Ceratopteris</taxon>
    </lineage>
</organism>
<dbReference type="PANTHER" id="PTHR21561:SF12">
    <property type="entry name" value="INO80 COMPLEX SUBUNIT B"/>
    <property type="match status" value="1"/>
</dbReference>
<dbReference type="SMART" id="SM01406">
    <property type="entry name" value="PAPA-1"/>
    <property type="match status" value="1"/>
</dbReference>
<comment type="caution">
    <text evidence="3">The sequence shown here is derived from an EMBL/GenBank/DDBJ whole genome shotgun (WGS) entry which is preliminary data.</text>
</comment>
<name>A0A8T2TXU5_CERRI</name>
<dbReference type="GO" id="GO:0031011">
    <property type="term" value="C:Ino80 complex"/>
    <property type="evidence" value="ECO:0007669"/>
    <property type="project" value="InterPro"/>
</dbReference>
<dbReference type="EMBL" id="CM035414">
    <property type="protein sequence ID" value="KAH7428581.1"/>
    <property type="molecule type" value="Genomic_DNA"/>
</dbReference>
<feature type="region of interest" description="Disordered" evidence="1">
    <location>
        <begin position="667"/>
        <end position="691"/>
    </location>
</feature>